<evidence type="ECO:0000256" key="6">
    <source>
        <dbReference type="ARBA" id="ARBA00023136"/>
    </source>
</evidence>
<keyword evidence="4 7" id="KW-0812">Transmembrane</keyword>
<feature type="domain" description="Glycine transporter" evidence="8">
    <location>
        <begin position="5"/>
        <end position="79"/>
    </location>
</feature>
<comment type="caution">
    <text evidence="9">The sequence shown here is derived from an EMBL/GenBank/DDBJ whole genome shotgun (WGS) entry which is preliminary data.</text>
</comment>
<proteinExistence type="inferred from homology"/>
<evidence type="ECO:0000256" key="3">
    <source>
        <dbReference type="ARBA" id="ARBA00022475"/>
    </source>
</evidence>
<dbReference type="InterPro" id="IPR005115">
    <property type="entry name" value="Gly_transporter"/>
</dbReference>
<evidence type="ECO:0000259" key="8">
    <source>
        <dbReference type="Pfam" id="PF03458"/>
    </source>
</evidence>
<dbReference type="Pfam" id="PF03458">
    <property type="entry name" value="Gly_transporter"/>
    <property type="match status" value="2"/>
</dbReference>
<dbReference type="EMBL" id="JABENB010000001">
    <property type="protein sequence ID" value="NNG39176.1"/>
    <property type="molecule type" value="Genomic_DNA"/>
</dbReference>
<evidence type="ECO:0000256" key="4">
    <source>
        <dbReference type="ARBA" id="ARBA00022692"/>
    </source>
</evidence>
<accession>A0A849AHZ7</accession>
<evidence type="ECO:0000256" key="2">
    <source>
        <dbReference type="ARBA" id="ARBA00008193"/>
    </source>
</evidence>
<comment type="similarity">
    <text evidence="2">Belongs to the UPF0126 family.</text>
</comment>
<keyword evidence="10" id="KW-1185">Reference proteome</keyword>
<dbReference type="AlphaFoldDB" id="A0A849AHZ7"/>
<feature type="transmembrane region" description="Helical" evidence="7">
    <location>
        <begin position="90"/>
        <end position="109"/>
    </location>
</feature>
<keyword evidence="5 7" id="KW-1133">Transmembrane helix</keyword>
<comment type="subcellular location">
    <subcellularLocation>
        <location evidence="1">Cell membrane</location>
        <topology evidence="1">Multi-pass membrane protein</topology>
    </subcellularLocation>
</comment>
<sequence length="202" mass="21172">MLLSVLNFAGIAVFAASGALLGVRRRLDLFGIWVVAVLTGVGGGVVRDVFLGIHPPTAIEDWRLIATASGAALVVFEFHPQFSALRRSVLILDALGMGLFASTGALTALQHHASGFAAVLIGITTAVGGGVLRDVLVNEVPLLVQQRDLYAVPAMAGATVLVLMEHTGISDGQSLIFGTVLASGFRLIALRLDWRLPLAPDR</sequence>
<feature type="transmembrane region" description="Helical" evidence="7">
    <location>
        <begin position="115"/>
        <end position="137"/>
    </location>
</feature>
<evidence type="ECO:0000256" key="7">
    <source>
        <dbReference type="SAM" id="Phobius"/>
    </source>
</evidence>
<feature type="transmembrane region" description="Helical" evidence="7">
    <location>
        <begin position="6"/>
        <end position="23"/>
    </location>
</feature>
<name>A0A849AHZ7_9MICO</name>
<evidence type="ECO:0000313" key="9">
    <source>
        <dbReference type="EMBL" id="NNG39176.1"/>
    </source>
</evidence>
<feature type="transmembrane region" description="Helical" evidence="7">
    <location>
        <begin position="30"/>
        <end position="50"/>
    </location>
</feature>
<feature type="domain" description="Glycine transporter" evidence="8">
    <location>
        <begin position="91"/>
        <end position="165"/>
    </location>
</feature>
<protein>
    <submittedName>
        <fullName evidence="9">Trimeric intracellular cation channel family protein</fullName>
    </submittedName>
</protein>
<organism evidence="9 10">
    <name type="scientific">Flexivirga aerilata</name>
    <dbReference type="NCBI Taxonomy" id="1656889"/>
    <lineage>
        <taxon>Bacteria</taxon>
        <taxon>Bacillati</taxon>
        <taxon>Actinomycetota</taxon>
        <taxon>Actinomycetes</taxon>
        <taxon>Micrococcales</taxon>
        <taxon>Dermacoccaceae</taxon>
        <taxon>Flexivirga</taxon>
    </lineage>
</organism>
<dbReference type="Proteomes" id="UP000557772">
    <property type="component" value="Unassembled WGS sequence"/>
</dbReference>
<reference evidence="9 10" key="1">
    <citation type="submission" date="2020-05" db="EMBL/GenBank/DDBJ databases">
        <title>Flexivirga sp. ID2601S isolated from air conditioner.</title>
        <authorList>
            <person name="Kim D.H."/>
        </authorList>
    </citation>
    <scope>NUCLEOTIDE SEQUENCE [LARGE SCALE GENOMIC DNA]</scope>
    <source>
        <strain evidence="9 10">ID2601S</strain>
    </source>
</reference>
<evidence type="ECO:0000313" key="10">
    <source>
        <dbReference type="Proteomes" id="UP000557772"/>
    </source>
</evidence>
<evidence type="ECO:0000256" key="5">
    <source>
        <dbReference type="ARBA" id="ARBA00022989"/>
    </source>
</evidence>
<gene>
    <name evidence="9" type="ORF">HJ588_07800</name>
</gene>
<dbReference type="GO" id="GO:0005886">
    <property type="term" value="C:plasma membrane"/>
    <property type="evidence" value="ECO:0007669"/>
    <property type="project" value="UniProtKB-SubCell"/>
</dbReference>
<dbReference type="PANTHER" id="PTHR30506:SF3">
    <property type="entry name" value="UPF0126 INNER MEMBRANE PROTEIN YADS-RELATED"/>
    <property type="match status" value="1"/>
</dbReference>
<evidence type="ECO:0000256" key="1">
    <source>
        <dbReference type="ARBA" id="ARBA00004651"/>
    </source>
</evidence>
<dbReference type="RefSeq" id="WP_171153700.1">
    <property type="nucleotide sequence ID" value="NZ_JABENB010000001.1"/>
</dbReference>
<keyword evidence="3" id="KW-1003">Cell membrane</keyword>
<dbReference type="PANTHER" id="PTHR30506">
    <property type="entry name" value="INNER MEMBRANE PROTEIN"/>
    <property type="match status" value="1"/>
</dbReference>
<keyword evidence="6 7" id="KW-0472">Membrane</keyword>